<sequence length="66" mass="7245">MTVPHPKADIPLPTLRSIHRQAGWPWKCFMRFALALHTDDGVAYGVTVPDLSGAVWAASEAMRKDG</sequence>
<dbReference type="AlphaFoldDB" id="G2E7Y8"/>
<proteinExistence type="predicted"/>
<dbReference type="EMBL" id="AFWT01000059">
    <property type="protein sequence ID" value="EGV27796.1"/>
    <property type="molecule type" value="Genomic_DNA"/>
</dbReference>
<keyword evidence="2" id="KW-1185">Reference proteome</keyword>
<comment type="caution">
    <text evidence="1">The sequence shown here is derived from an EMBL/GenBank/DDBJ whole genome shotgun (WGS) entry which is preliminary data.</text>
</comment>
<organism evidence="1 2">
    <name type="scientific">Thiorhodococcus drewsii AZ1</name>
    <dbReference type="NCBI Taxonomy" id="765913"/>
    <lineage>
        <taxon>Bacteria</taxon>
        <taxon>Pseudomonadati</taxon>
        <taxon>Pseudomonadota</taxon>
        <taxon>Gammaproteobacteria</taxon>
        <taxon>Chromatiales</taxon>
        <taxon>Chromatiaceae</taxon>
        <taxon>Thiorhodococcus</taxon>
    </lineage>
</organism>
<evidence type="ECO:0000313" key="1">
    <source>
        <dbReference type="EMBL" id="EGV27796.1"/>
    </source>
</evidence>
<protein>
    <submittedName>
        <fullName evidence="1">Uncharacterized protein</fullName>
    </submittedName>
</protein>
<name>G2E7Y8_9GAMM</name>
<gene>
    <name evidence="1" type="ORF">ThidrDRAFT_4402</name>
</gene>
<accession>G2E7Y8</accession>
<dbReference type="Gene3D" id="3.30.920.30">
    <property type="entry name" value="Hypothetical protein"/>
    <property type="match status" value="1"/>
</dbReference>
<dbReference type="Proteomes" id="UP000004200">
    <property type="component" value="Unassembled WGS sequence"/>
</dbReference>
<evidence type="ECO:0000313" key="2">
    <source>
        <dbReference type="Proteomes" id="UP000004200"/>
    </source>
</evidence>
<reference evidence="1 2" key="1">
    <citation type="submission" date="2011-06" db="EMBL/GenBank/DDBJ databases">
        <title>The draft genome of Thiorhodococcus drewsii AZ1.</title>
        <authorList>
            <consortium name="US DOE Joint Genome Institute (JGI-PGF)"/>
            <person name="Lucas S."/>
            <person name="Han J."/>
            <person name="Lapidus A."/>
            <person name="Cheng J.-F."/>
            <person name="Goodwin L."/>
            <person name="Pitluck S."/>
            <person name="Peters L."/>
            <person name="Land M.L."/>
            <person name="Hauser L."/>
            <person name="Vogl K."/>
            <person name="Liu Z."/>
            <person name="Imhoff J."/>
            <person name="Thiel V."/>
            <person name="Frigaard N.-U."/>
            <person name="Bryant D.A."/>
            <person name="Woyke T.J."/>
        </authorList>
    </citation>
    <scope>NUCLEOTIDE SEQUENCE [LARGE SCALE GENOMIC DNA]</scope>
    <source>
        <strain evidence="1 2">AZ1</strain>
    </source>
</reference>
<dbReference type="InterPro" id="IPR038570">
    <property type="entry name" value="HicA_sf"/>
</dbReference>